<keyword evidence="2" id="KW-1185">Reference proteome</keyword>
<reference evidence="1" key="2">
    <citation type="submission" date="2025-09" db="UniProtKB">
        <authorList>
            <consortium name="Ensembl"/>
        </authorList>
    </citation>
    <scope>IDENTIFICATION</scope>
</reference>
<dbReference type="AlphaFoldDB" id="A0A8C9MFD5"/>
<proteinExistence type="predicted"/>
<sequence>MLESCTRHLSTDNTVAQAVAKGIAEGVSGTHFLSMHFHSNLNPFKSELLQQKFLTSDHNSALSCTKLCTHCQKK</sequence>
<protein>
    <submittedName>
        <fullName evidence="1">Uncharacterized protein</fullName>
    </submittedName>
</protein>
<dbReference type="Ensembl" id="ENSSCAT00000003115.1">
    <property type="protein sequence ID" value="ENSSCAP00000002630.1"/>
    <property type="gene ID" value="ENSSCAG00000002287.1"/>
</dbReference>
<dbReference type="Proteomes" id="UP000694409">
    <property type="component" value="Unassembled WGS sequence"/>
</dbReference>
<evidence type="ECO:0000313" key="2">
    <source>
        <dbReference type="Proteomes" id="UP000694409"/>
    </source>
</evidence>
<organism evidence="1 2">
    <name type="scientific">Serinus canaria</name>
    <name type="common">Island canary</name>
    <name type="synonym">Fringilla canaria</name>
    <dbReference type="NCBI Taxonomy" id="9135"/>
    <lineage>
        <taxon>Eukaryota</taxon>
        <taxon>Metazoa</taxon>
        <taxon>Chordata</taxon>
        <taxon>Craniata</taxon>
        <taxon>Vertebrata</taxon>
        <taxon>Euteleostomi</taxon>
        <taxon>Archelosauria</taxon>
        <taxon>Archosauria</taxon>
        <taxon>Dinosauria</taxon>
        <taxon>Saurischia</taxon>
        <taxon>Theropoda</taxon>
        <taxon>Coelurosauria</taxon>
        <taxon>Aves</taxon>
        <taxon>Neognathae</taxon>
        <taxon>Neoaves</taxon>
        <taxon>Telluraves</taxon>
        <taxon>Australaves</taxon>
        <taxon>Passeriformes</taxon>
        <taxon>Passeroidea</taxon>
        <taxon>Fringillidae</taxon>
        <taxon>Carduelinae</taxon>
        <taxon>Serinus</taxon>
    </lineage>
</organism>
<reference evidence="1" key="1">
    <citation type="submission" date="2025-08" db="UniProtKB">
        <authorList>
            <consortium name="Ensembl"/>
        </authorList>
    </citation>
    <scope>IDENTIFICATION</scope>
</reference>
<evidence type="ECO:0000313" key="1">
    <source>
        <dbReference type="Ensembl" id="ENSSCAP00000002630.1"/>
    </source>
</evidence>
<accession>A0A8C9MFD5</accession>
<name>A0A8C9MFD5_SERCA</name>